<evidence type="ECO:0000259" key="2">
    <source>
        <dbReference type="PROSITE" id="PS51388"/>
    </source>
</evidence>
<dbReference type="GO" id="GO:0051607">
    <property type="term" value="P:defense response to virus"/>
    <property type="evidence" value="ECO:0007669"/>
    <property type="project" value="TreeGrafter"/>
</dbReference>
<dbReference type="GO" id="GO:0005634">
    <property type="term" value="C:nucleus"/>
    <property type="evidence" value="ECO:0007669"/>
    <property type="project" value="TreeGrafter"/>
</dbReference>
<dbReference type="Pfam" id="PF01031">
    <property type="entry name" value="Dynamin_M"/>
    <property type="match status" value="1"/>
</dbReference>
<sequence>NQISRRAHLYLLMFHEFITLAVNWTIEREVAQYEARELPGFINYKTFEDMVKEQIKLLEGPAVQKLKEVSEIVKKDLHKVAEDSFVGFSNLTNIAKSNIDSIRQEKEVEAEAMLRAQFKMEASVYAQDTTYSKKLGKRKREEEQAYASPLCVLKSTSTGGGATLKEMIRHIQSYYQIAGQRLAEQIPLVIRYQMLQQTAIQLQDEMLQMLQNRRITETMLQEDPHIKSKRIDLQNRLKRLSKARFLLTNYIMNI</sequence>
<dbReference type="GO" id="GO:0031623">
    <property type="term" value="P:receptor internalization"/>
    <property type="evidence" value="ECO:0007669"/>
    <property type="project" value="TreeGrafter"/>
</dbReference>
<reference evidence="3" key="2">
    <citation type="submission" date="2025-09" db="UniProtKB">
        <authorList>
            <consortium name="Ensembl"/>
        </authorList>
    </citation>
    <scope>IDENTIFICATION</scope>
</reference>
<keyword evidence="1" id="KW-0732">Signal</keyword>
<dbReference type="PROSITE" id="PS51388">
    <property type="entry name" value="GED"/>
    <property type="match status" value="1"/>
</dbReference>
<dbReference type="SMART" id="SM00302">
    <property type="entry name" value="GED"/>
    <property type="match status" value="1"/>
</dbReference>
<organism evidence="3 4">
    <name type="scientific">Labrus bergylta</name>
    <name type="common">ballan wrasse</name>
    <dbReference type="NCBI Taxonomy" id="56723"/>
    <lineage>
        <taxon>Eukaryota</taxon>
        <taxon>Metazoa</taxon>
        <taxon>Chordata</taxon>
        <taxon>Craniata</taxon>
        <taxon>Vertebrata</taxon>
        <taxon>Euteleostomi</taxon>
        <taxon>Actinopterygii</taxon>
        <taxon>Neopterygii</taxon>
        <taxon>Teleostei</taxon>
        <taxon>Neoteleostei</taxon>
        <taxon>Acanthomorphata</taxon>
        <taxon>Eupercaria</taxon>
        <taxon>Labriformes</taxon>
        <taxon>Labridae</taxon>
        <taxon>Labrus</taxon>
    </lineage>
</organism>
<feature type="chain" id="PRO_5018548416" evidence="1">
    <location>
        <begin position="24"/>
        <end position="254"/>
    </location>
</feature>
<proteinExistence type="predicted"/>
<dbReference type="GO" id="GO:0008017">
    <property type="term" value="F:microtubule binding"/>
    <property type="evidence" value="ECO:0007669"/>
    <property type="project" value="TreeGrafter"/>
</dbReference>
<dbReference type="InterPro" id="IPR003130">
    <property type="entry name" value="GED"/>
</dbReference>
<dbReference type="InterPro" id="IPR000375">
    <property type="entry name" value="Dynamin_stalk"/>
</dbReference>
<dbReference type="Proteomes" id="UP000261660">
    <property type="component" value="Unplaced"/>
</dbReference>
<reference evidence="3" key="1">
    <citation type="submission" date="2025-08" db="UniProtKB">
        <authorList>
            <consortium name="Ensembl"/>
        </authorList>
    </citation>
    <scope>IDENTIFICATION</scope>
</reference>
<dbReference type="GO" id="GO:0098793">
    <property type="term" value="C:presynapse"/>
    <property type="evidence" value="ECO:0007669"/>
    <property type="project" value="GOC"/>
</dbReference>
<dbReference type="GO" id="GO:0005737">
    <property type="term" value="C:cytoplasm"/>
    <property type="evidence" value="ECO:0007669"/>
    <property type="project" value="TreeGrafter"/>
</dbReference>
<dbReference type="InterPro" id="IPR022812">
    <property type="entry name" value="Dynamin"/>
</dbReference>
<protein>
    <submittedName>
        <fullName evidence="3">Interferon-induced GTP-binding protein Mx-like</fullName>
    </submittedName>
</protein>
<accession>A0A3Q3NHJ7</accession>
<feature type="signal peptide" evidence="1">
    <location>
        <begin position="1"/>
        <end position="23"/>
    </location>
</feature>
<dbReference type="InterPro" id="IPR020850">
    <property type="entry name" value="GED_dom"/>
</dbReference>
<dbReference type="STRING" id="56723.ENSLBEP00000033930"/>
<dbReference type="Ensembl" id="ENSLBET00000035406.1">
    <property type="protein sequence ID" value="ENSLBEP00000033930.1"/>
    <property type="gene ID" value="ENSLBEG00000025489.1"/>
</dbReference>
<evidence type="ECO:0000256" key="1">
    <source>
        <dbReference type="SAM" id="SignalP"/>
    </source>
</evidence>
<dbReference type="GO" id="GO:0005874">
    <property type="term" value="C:microtubule"/>
    <property type="evidence" value="ECO:0007669"/>
    <property type="project" value="TreeGrafter"/>
</dbReference>
<dbReference type="GO" id="GO:0016185">
    <property type="term" value="P:synaptic vesicle budding from presynaptic endocytic zone membrane"/>
    <property type="evidence" value="ECO:0007669"/>
    <property type="project" value="TreeGrafter"/>
</dbReference>
<dbReference type="Pfam" id="PF02212">
    <property type="entry name" value="GED"/>
    <property type="match status" value="1"/>
</dbReference>
<dbReference type="PANTHER" id="PTHR11566:SF225">
    <property type="entry name" value="INTERFERON-INDUCED GTP-BINDING PROTEIN MX-RELATED"/>
    <property type="match status" value="1"/>
</dbReference>
<evidence type="ECO:0000313" key="3">
    <source>
        <dbReference type="Ensembl" id="ENSLBEP00000033930.1"/>
    </source>
</evidence>
<evidence type="ECO:0000313" key="4">
    <source>
        <dbReference type="Proteomes" id="UP000261660"/>
    </source>
</evidence>
<dbReference type="GeneTree" id="ENSGT00940000155686"/>
<dbReference type="Gene3D" id="1.20.120.1240">
    <property type="entry name" value="Dynamin, middle domain"/>
    <property type="match status" value="1"/>
</dbReference>
<dbReference type="GO" id="GO:0003924">
    <property type="term" value="F:GTPase activity"/>
    <property type="evidence" value="ECO:0007669"/>
    <property type="project" value="InterPro"/>
</dbReference>
<dbReference type="AlphaFoldDB" id="A0A3Q3NHJ7"/>
<dbReference type="GO" id="GO:0005886">
    <property type="term" value="C:plasma membrane"/>
    <property type="evidence" value="ECO:0007669"/>
    <property type="project" value="TreeGrafter"/>
</dbReference>
<keyword evidence="4" id="KW-1185">Reference proteome</keyword>
<dbReference type="PANTHER" id="PTHR11566">
    <property type="entry name" value="DYNAMIN"/>
    <property type="match status" value="1"/>
</dbReference>
<dbReference type="FunFam" id="1.20.120.1240:FF:000007">
    <property type="entry name" value="Interferon-induced GTP-binding protein Mx1"/>
    <property type="match status" value="1"/>
</dbReference>
<name>A0A3Q3NHJ7_9LABR</name>
<dbReference type="InParanoid" id="A0A3Q3NHJ7"/>
<feature type="domain" description="GED" evidence="2">
    <location>
        <begin position="164"/>
        <end position="254"/>
    </location>
</feature>
<dbReference type="GO" id="GO:0005525">
    <property type="term" value="F:GTP binding"/>
    <property type="evidence" value="ECO:0007669"/>
    <property type="project" value="InterPro"/>
</dbReference>